<dbReference type="SUPFAM" id="SSF51101">
    <property type="entry name" value="Mannose-binding lectins"/>
    <property type="match status" value="1"/>
</dbReference>
<dbReference type="EMBL" id="JAQQPM010000002">
    <property type="protein sequence ID" value="KAK2068816.1"/>
    <property type="molecule type" value="Genomic_DNA"/>
</dbReference>
<evidence type="ECO:0000313" key="2">
    <source>
        <dbReference type="EMBL" id="KAK2068816.1"/>
    </source>
</evidence>
<dbReference type="SUPFAM" id="SSF56219">
    <property type="entry name" value="DNase I-like"/>
    <property type="match status" value="1"/>
</dbReference>
<dbReference type="Pfam" id="PF22669">
    <property type="entry name" value="Exo_endo_phos2"/>
    <property type="match status" value="1"/>
</dbReference>
<dbReference type="InterPro" id="IPR036404">
    <property type="entry name" value="Jacalin-like_lectin_dom_sf"/>
</dbReference>
<dbReference type="GO" id="GO:0046856">
    <property type="term" value="P:phosphatidylinositol dephosphorylation"/>
    <property type="evidence" value="ECO:0007669"/>
    <property type="project" value="InterPro"/>
</dbReference>
<dbReference type="CDD" id="cd09615">
    <property type="entry name" value="Jacalin_EEP"/>
    <property type="match status" value="1"/>
</dbReference>
<evidence type="ECO:0000313" key="3">
    <source>
        <dbReference type="Proteomes" id="UP001217918"/>
    </source>
</evidence>
<keyword evidence="3" id="KW-1185">Reference proteome</keyword>
<protein>
    <recommendedName>
        <fullName evidence="1">Jacalin-type lectin domain-containing protein</fullName>
    </recommendedName>
</protein>
<dbReference type="Pfam" id="PF01419">
    <property type="entry name" value="Jacalin"/>
    <property type="match status" value="1"/>
</dbReference>
<sequence length="315" mass="33827">MRVAVATSNTTSVYVDFYNLHADAGTMPGDEVARNANINQVASYIATRSVGNAVVVFGDTNSRYTRTADTAIVSLLASANSSGPRLTDAWLELQRGGVVPTVESLCSNPSPNDTCEVVDKVFYRSGPLVNLKATQFHYVGHMFLDQNGSALSDHDPVQVNMTWSAGATLQQSDFWGGPHGDWFSDVPTLAAAPDNSTKLKVTALKFRGGERLDSVGLTLADGTRFTHGGTGGDEVALTLGASEAWTQAKLCKGEYKEHTRNFYIRATTSAGNRLEAGTATDDCTTFTAPDRWQIVGFLGQHGDEMDQLAFVYAPQ</sequence>
<name>A0AAD9I0H0_9PEZI</name>
<evidence type="ECO:0000259" key="1">
    <source>
        <dbReference type="SMART" id="SM00915"/>
    </source>
</evidence>
<proteinExistence type="predicted"/>
<feature type="domain" description="Jacalin-type lectin" evidence="1">
    <location>
        <begin position="180"/>
        <end position="314"/>
    </location>
</feature>
<dbReference type="Proteomes" id="UP001217918">
    <property type="component" value="Unassembled WGS sequence"/>
</dbReference>
<dbReference type="GO" id="GO:0016791">
    <property type="term" value="F:phosphatase activity"/>
    <property type="evidence" value="ECO:0007669"/>
    <property type="project" value="InterPro"/>
</dbReference>
<comment type="caution">
    <text evidence="2">The sequence shown here is derived from an EMBL/GenBank/DDBJ whole genome shotgun (WGS) entry which is preliminary data.</text>
</comment>
<dbReference type="SMART" id="SM00915">
    <property type="entry name" value="Jacalin"/>
    <property type="match status" value="1"/>
</dbReference>
<dbReference type="Gene3D" id="2.100.10.30">
    <property type="entry name" value="Jacalin-like lectin domain"/>
    <property type="match status" value="1"/>
</dbReference>
<accession>A0AAD9I0H0</accession>
<reference evidence="2" key="1">
    <citation type="journal article" date="2023" name="Mol. Plant Microbe Interact.">
        <title>Elucidating the Obligate Nature and Biological Capacity of an Invasive Fungal Corn Pathogen.</title>
        <authorList>
            <person name="MacCready J.S."/>
            <person name="Roggenkamp E.M."/>
            <person name="Gdanetz K."/>
            <person name="Chilvers M.I."/>
        </authorList>
    </citation>
    <scope>NUCLEOTIDE SEQUENCE</scope>
    <source>
        <strain evidence="2">PM02</strain>
    </source>
</reference>
<gene>
    <name evidence="2" type="ORF">P8C59_003435</name>
</gene>
<dbReference type="InterPro" id="IPR001229">
    <property type="entry name" value="Jacalin-like_lectin_dom"/>
</dbReference>
<dbReference type="AlphaFoldDB" id="A0AAD9I0H0"/>
<dbReference type="InterPro" id="IPR036691">
    <property type="entry name" value="Endo/exonu/phosph_ase_sf"/>
</dbReference>
<dbReference type="InterPro" id="IPR000300">
    <property type="entry name" value="IPPc"/>
</dbReference>
<dbReference type="Gene3D" id="3.60.10.10">
    <property type="entry name" value="Endonuclease/exonuclease/phosphatase"/>
    <property type="match status" value="1"/>
</dbReference>
<organism evidence="2 3">
    <name type="scientific">Phyllachora maydis</name>
    <dbReference type="NCBI Taxonomy" id="1825666"/>
    <lineage>
        <taxon>Eukaryota</taxon>
        <taxon>Fungi</taxon>
        <taxon>Dikarya</taxon>
        <taxon>Ascomycota</taxon>
        <taxon>Pezizomycotina</taxon>
        <taxon>Sordariomycetes</taxon>
        <taxon>Sordariomycetidae</taxon>
        <taxon>Phyllachorales</taxon>
        <taxon>Phyllachoraceae</taxon>
        <taxon>Phyllachora</taxon>
    </lineage>
</organism>